<dbReference type="AlphaFoldDB" id="A0A6M8HYT7"/>
<dbReference type="KEGG" id="lck:HN018_24195"/>
<name>A0A6M8HYT7_9PROT</name>
<organism evidence="1 2">
    <name type="scientific">Lichenicola cladoniae</name>
    <dbReference type="NCBI Taxonomy" id="1484109"/>
    <lineage>
        <taxon>Bacteria</taxon>
        <taxon>Pseudomonadati</taxon>
        <taxon>Pseudomonadota</taxon>
        <taxon>Alphaproteobacteria</taxon>
        <taxon>Acetobacterales</taxon>
        <taxon>Acetobacteraceae</taxon>
        <taxon>Lichenicola</taxon>
    </lineage>
</organism>
<accession>A0A6M8HYT7</accession>
<geneLocation type="plasmid" evidence="1 2">
    <name>unnamed2</name>
</geneLocation>
<proteinExistence type="predicted"/>
<keyword evidence="2" id="KW-1185">Reference proteome</keyword>
<dbReference type="RefSeq" id="WP_171837821.1">
    <property type="nucleotide sequence ID" value="NZ_CP053710.1"/>
</dbReference>
<reference evidence="1 2" key="1">
    <citation type="journal article" date="2014" name="World J. Microbiol. Biotechnol.">
        <title>Biodiversity and physiological characteristics of Antarctic and Arctic lichens-associated bacteria.</title>
        <authorList>
            <person name="Lee Y.M."/>
            <person name="Kim E.H."/>
            <person name="Lee H.K."/>
            <person name="Hong S.G."/>
        </authorList>
    </citation>
    <scope>NUCLEOTIDE SEQUENCE [LARGE SCALE GENOMIC DNA]</scope>
    <source>
        <strain evidence="1 2">PAMC 26569</strain>
        <plasmid evidence="1">unnamed2</plasmid>
    </source>
</reference>
<protein>
    <submittedName>
        <fullName evidence="1">Uncharacterized protein</fullName>
    </submittedName>
</protein>
<evidence type="ECO:0000313" key="1">
    <source>
        <dbReference type="EMBL" id="QKE93315.1"/>
    </source>
</evidence>
<sequence length="108" mass="11870">MAQKLDPSRATAGRWLTIPTHMTMYDGDRLPTFAVIATGPDACEQFVGRAHPKSGTPDERPVVEMDARLFAASKAMATLLLQALAYEEDAFRLDMPVDGGDLVQWFAE</sequence>
<evidence type="ECO:0000313" key="2">
    <source>
        <dbReference type="Proteomes" id="UP000500767"/>
    </source>
</evidence>
<keyword evidence="1" id="KW-0614">Plasmid</keyword>
<dbReference type="EMBL" id="CP053710">
    <property type="protein sequence ID" value="QKE93315.1"/>
    <property type="molecule type" value="Genomic_DNA"/>
</dbReference>
<gene>
    <name evidence="1" type="ORF">HN018_24195</name>
</gene>
<dbReference type="Proteomes" id="UP000500767">
    <property type="component" value="Plasmid unnamed2"/>
</dbReference>